<gene>
    <name evidence="7" type="ORF">CLOHIR_01082</name>
</gene>
<dbReference type="Gene3D" id="3.40.640.10">
    <property type="entry name" value="Type I PLP-dependent aspartate aminotransferase-like (Major domain)"/>
    <property type="match status" value="1"/>
</dbReference>
<reference evidence="7 8" key="1">
    <citation type="submission" date="2008-09" db="EMBL/GenBank/DDBJ databases">
        <authorList>
            <person name="Fulton L."/>
            <person name="Clifton S."/>
            <person name="Fulton B."/>
            <person name="Xu J."/>
            <person name="Minx P."/>
            <person name="Pepin K.H."/>
            <person name="Johnson M."/>
            <person name="Thiruvilangam P."/>
            <person name="Bhonagiri V."/>
            <person name="Nash W.E."/>
            <person name="Mardis E.R."/>
            <person name="Wilson R.K."/>
        </authorList>
    </citation>
    <scope>NUCLEOTIDE SEQUENCE [LARGE SCALE GENOMIC DNA]</scope>
    <source>
        <strain evidence="7 8">DSM 13275</strain>
    </source>
</reference>
<evidence type="ECO:0000313" key="8">
    <source>
        <dbReference type="Proteomes" id="UP000003178"/>
    </source>
</evidence>
<dbReference type="HOGENOM" id="CLU_029381_0_4_9"/>
<dbReference type="Proteomes" id="UP000003178">
    <property type="component" value="Unassembled WGS sequence"/>
</dbReference>
<accession>B6FYX8</accession>
<sequence>MRFIDLRSDTVTMPTDKMRKAMAEAEVGDSIYRDDPTLNELEKRAAEKVGKEAAIFVPSGTFGNQLCLFTHCTRGQEIIIGRDYHIVVHEVGAPAVIAGVQLRTLDTGIKGELDPKEVEKAIRRDDIHEPSTGLICVENACLGGTVVSVENLRAIKDVAEKHNLPVHLDGARIFNAAEALGVDVKEITACCDSVMFCLSKGLGAPVGSIVAGSKEFIEKARRKQKLMGGGMRQVGILAAAGLIAIDEMTQRLDEDHRNSHYLADELDKIDGISVNKNTNDISMVYFTMGEDVIPEKEFVQKMYDRGIKISGMENGEYRFVTHVNVSREDVDTVINTVKELISK</sequence>
<name>B6FYX8_PEPHT</name>
<keyword evidence="8" id="KW-1185">Reference proteome</keyword>
<dbReference type="Gene3D" id="3.90.1150.10">
    <property type="entry name" value="Aspartate Aminotransferase, domain 1"/>
    <property type="match status" value="1"/>
</dbReference>
<dbReference type="PANTHER" id="PTHR48097">
    <property type="entry name" value="L-THREONINE ALDOLASE-RELATED"/>
    <property type="match status" value="1"/>
</dbReference>
<dbReference type="GO" id="GO:0005829">
    <property type="term" value="C:cytosol"/>
    <property type="evidence" value="ECO:0007669"/>
    <property type="project" value="TreeGrafter"/>
</dbReference>
<reference evidence="7 8" key="2">
    <citation type="submission" date="2008-10" db="EMBL/GenBank/DDBJ databases">
        <title>Draft genome sequence of Clostridium hiranonis (DSM 13275).</title>
        <authorList>
            <person name="Sudarsanam P."/>
            <person name="Ley R."/>
            <person name="Guruge J."/>
            <person name="Turnbaugh P.J."/>
            <person name="Mahowald M."/>
            <person name="Liep D."/>
            <person name="Gordon J."/>
        </authorList>
    </citation>
    <scope>NUCLEOTIDE SEQUENCE [LARGE SCALE GENOMIC DNA]</scope>
    <source>
        <strain evidence="7 8">DSM 13275</strain>
    </source>
</reference>
<dbReference type="InterPro" id="IPR015422">
    <property type="entry name" value="PyrdxlP-dep_Trfase_small"/>
</dbReference>
<organism evidence="7 8">
    <name type="scientific">Peptacetobacter hiranonis (strain DSM 13275 / JCM 10541 / KCTC 15199 / TO-931)</name>
    <name type="common">Clostridium hiranonis</name>
    <dbReference type="NCBI Taxonomy" id="500633"/>
    <lineage>
        <taxon>Bacteria</taxon>
        <taxon>Bacillati</taxon>
        <taxon>Bacillota</taxon>
        <taxon>Clostridia</taxon>
        <taxon>Peptostreptococcales</taxon>
        <taxon>Peptostreptococcaceae</taxon>
        <taxon>Peptacetobacter</taxon>
    </lineage>
</organism>
<dbReference type="OrthoDB" id="9774495at2"/>
<dbReference type="PIRSF" id="PIRSF017617">
    <property type="entry name" value="Thr_aldolase"/>
    <property type="match status" value="1"/>
</dbReference>
<evidence type="ECO:0000256" key="1">
    <source>
        <dbReference type="ARBA" id="ARBA00001933"/>
    </source>
</evidence>
<dbReference type="InterPro" id="IPR015421">
    <property type="entry name" value="PyrdxlP-dep_Trfase_major"/>
</dbReference>
<evidence type="ECO:0000259" key="6">
    <source>
        <dbReference type="Pfam" id="PF01212"/>
    </source>
</evidence>
<dbReference type="GO" id="GO:0008732">
    <property type="term" value="F:L-allo-threonine aldolase activity"/>
    <property type="evidence" value="ECO:0007669"/>
    <property type="project" value="TreeGrafter"/>
</dbReference>
<evidence type="ECO:0000256" key="2">
    <source>
        <dbReference type="ARBA" id="ARBA00006966"/>
    </source>
</evidence>
<dbReference type="eggNOG" id="COG2008">
    <property type="taxonomic scope" value="Bacteria"/>
</dbReference>
<dbReference type="NCBIfam" id="NF041359">
    <property type="entry name" value="GntG_guanitoxin"/>
    <property type="match status" value="1"/>
</dbReference>
<protein>
    <submittedName>
        <fullName evidence="7">Beta-eliminating lyase</fullName>
    </submittedName>
</protein>
<comment type="cofactor">
    <cofactor evidence="1">
        <name>pyridoxal 5'-phosphate</name>
        <dbReference type="ChEBI" id="CHEBI:597326"/>
    </cofactor>
</comment>
<keyword evidence="4 7" id="KW-0456">Lyase</keyword>
<dbReference type="RefSeq" id="WP_006440000.1">
    <property type="nucleotide sequence ID" value="NZ_DS995356.1"/>
</dbReference>
<dbReference type="STRING" id="500633.CLOHIR_01082"/>
<comment type="caution">
    <text evidence="7">The sequence shown here is derived from an EMBL/GenBank/DDBJ whole genome shotgun (WGS) entry which is preliminary data.</text>
</comment>
<dbReference type="NCBIfam" id="NF007825">
    <property type="entry name" value="PRK10534.1"/>
    <property type="match status" value="1"/>
</dbReference>
<dbReference type="InterPro" id="IPR015424">
    <property type="entry name" value="PyrdxlP-dep_Trfase"/>
</dbReference>
<dbReference type="SUPFAM" id="SSF53383">
    <property type="entry name" value="PLP-dependent transferases"/>
    <property type="match status" value="1"/>
</dbReference>
<dbReference type="FunFam" id="3.40.640.10:FF:000030">
    <property type="entry name" value="Low-specificity L-threonine aldolase"/>
    <property type="match status" value="1"/>
</dbReference>
<feature type="domain" description="Aromatic amino acid beta-eliminating lyase/threonine aldolase" evidence="6">
    <location>
        <begin position="5"/>
        <end position="286"/>
    </location>
</feature>
<dbReference type="EMBL" id="ABWP01000046">
    <property type="protein sequence ID" value="EEA85269.1"/>
    <property type="molecule type" value="Genomic_DNA"/>
</dbReference>
<dbReference type="Pfam" id="PF01212">
    <property type="entry name" value="Beta_elim_lyase"/>
    <property type="match status" value="1"/>
</dbReference>
<dbReference type="GO" id="GO:0006567">
    <property type="term" value="P:L-threonine catabolic process"/>
    <property type="evidence" value="ECO:0007669"/>
    <property type="project" value="TreeGrafter"/>
</dbReference>
<evidence type="ECO:0000256" key="3">
    <source>
        <dbReference type="ARBA" id="ARBA00022898"/>
    </source>
</evidence>
<dbReference type="GO" id="GO:0006545">
    <property type="term" value="P:glycine biosynthetic process"/>
    <property type="evidence" value="ECO:0007669"/>
    <property type="project" value="TreeGrafter"/>
</dbReference>
<dbReference type="InterPro" id="IPR023603">
    <property type="entry name" value="Low_specificity_L-TA-like"/>
</dbReference>
<dbReference type="CDD" id="cd06502">
    <property type="entry name" value="TA_like"/>
    <property type="match status" value="1"/>
</dbReference>
<dbReference type="PANTHER" id="PTHR48097:SF9">
    <property type="entry name" value="L-THREONINE ALDOLASE"/>
    <property type="match status" value="1"/>
</dbReference>
<evidence type="ECO:0000256" key="4">
    <source>
        <dbReference type="ARBA" id="ARBA00023239"/>
    </source>
</evidence>
<feature type="modified residue" description="N6-(pyridoxal phosphate)lysine" evidence="5">
    <location>
        <position position="200"/>
    </location>
</feature>
<proteinExistence type="inferred from homology"/>
<comment type="similarity">
    <text evidence="2">Belongs to the threonine aldolase family.</text>
</comment>
<evidence type="ECO:0000313" key="7">
    <source>
        <dbReference type="EMBL" id="EEA85269.1"/>
    </source>
</evidence>
<dbReference type="InterPro" id="IPR001597">
    <property type="entry name" value="ArAA_b-elim_lyase/Thr_aldolase"/>
</dbReference>
<keyword evidence="3" id="KW-0663">Pyridoxal phosphate</keyword>
<evidence type="ECO:0000256" key="5">
    <source>
        <dbReference type="PIRSR" id="PIRSR017617-1"/>
    </source>
</evidence>
<dbReference type="AlphaFoldDB" id="B6FYX8"/>